<gene>
    <name evidence="4" type="primary">rlpA</name>
    <name evidence="7" type="ORF">SAMN06265218_10715</name>
</gene>
<evidence type="ECO:0000259" key="6">
    <source>
        <dbReference type="PROSITE" id="PS51724"/>
    </source>
</evidence>
<keyword evidence="4" id="KW-1003">Cell membrane</keyword>
<dbReference type="InterPro" id="IPR036680">
    <property type="entry name" value="SPOR-like_sf"/>
</dbReference>
<protein>
    <recommendedName>
        <fullName evidence="4">Probable endolytic peptidoglycan transglycosylase RlpA</fullName>
        <ecNumber evidence="4">4.2.2.-</ecNumber>
    </recommendedName>
</protein>
<keyword evidence="4" id="KW-0564">Palmitate</keyword>
<dbReference type="Pfam" id="PF05036">
    <property type="entry name" value="SPOR"/>
    <property type="match status" value="1"/>
</dbReference>
<dbReference type="PANTHER" id="PTHR34183:SF1">
    <property type="entry name" value="ENDOLYTIC PEPTIDOGLYCAN TRANSGLYCOSYLASE RLPA"/>
    <property type="match status" value="1"/>
</dbReference>
<dbReference type="PROSITE" id="PS51257">
    <property type="entry name" value="PROKAR_LIPOPROTEIN"/>
    <property type="match status" value="1"/>
</dbReference>
<keyword evidence="4 7" id="KW-0449">Lipoprotein</keyword>
<sequence length="258" mass="29023">MRLIVLPICIVLVSSCSIVDNLRNREEAAALHVTPFVPDRLPGDSLKMPKLGHASLFDPETYILKYDRIAEVSSLLDRGKASWYGPNFHGKLTASGEPYDMHAFTAAHPTLPFDTLVWVENTDNGRMTLVRVNDRGPYAGNRVIDVSREAAKELRLMSSGVANVNLYLAEREGEEQSSKHTTGHIYTIQLGLFKTGSKALSFAREIEGARVEVIHQQEEVYYGVFYGLFASRREAFRKQRRLEEQSDFDGFVKQRTAG</sequence>
<dbReference type="PANTHER" id="PTHR34183">
    <property type="entry name" value="ENDOLYTIC PEPTIDOGLYCAN TRANSGLYCOSYLASE RLPA"/>
    <property type="match status" value="1"/>
</dbReference>
<keyword evidence="2 4" id="KW-0456">Lyase</keyword>
<evidence type="ECO:0000256" key="5">
    <source>
        <dbReference type="RuleBase" id="RU003495"/>
    </source>
</evidence>
<dbReference type="Gene3D" id="2.40.40.10">
    <property type="entry name" value="RlpA-like domain"/>
    <property type="match status" value="1"/>
</dbReference>
<evidence type="ECO:0000313" key="8">
    <source>
        <dbReference type="Proteomes" id="UP000317593"/>
    </source>
</evidence>
<dbReference type="NCBIfam" id="TIGR00413">
    <property type="entry name" value="rlpA"/>
    <property type="match status" value="1"/>
</dbReference>
<comment type="similarity">
    <text evidence="4 5">Belongs to the RlpA family.</text>
</comment>
<dbReference type="GO" id="GO:0071555">
    <property type="term" value="P:cell wall organization"/>
    <property type="evidence" value="ECO:0007669"/>
    <property type="project" value="UniProtKB-KW"/>
</dbReference>
<dbReference type="InterPro" id="IPR007730">
    <property type="entry name" value="SPOR-like_dom"/>
</dbReference>
<keyword evidence="8" id="KW-1185">Reference proteome</keyword>
<accession>A0A521CT92</accession>
<evidence type="ECO:0000256" key="2">
    <source>
        <dbReference type="ARBA" id="ARBA00023239"/>
    </source>
</evidence>
<dbReference type="InterPro" id="IPR036908">
    <property type="entry name" value="RlpA-like_sf"/>
</dbReference>
<comment type="subcellular location">
    <subcellularLocation>
        <location evidence="4">Cell membrane</location>
        <topology evidence="4">Lipid-anchor</topology>
    </subcellularLocation>
</comment>
<evidence type="ECO:0000256" key="4">
    <source>
        <dbReference type="HAMAP-Rule" id="MF_02071"/>
    </source>
</evidence>
<keyword evidence="1" id="KW-0732">Signal</keyword>
<feature type="domain" description="SPOR" evidence="6">
    <location>
        <begin position="180"/>
        <end position="255"/>
    </location>
</feature>
<dbReference type="Proteomes" id="UP000317593">
    <property type="component" value="Unassembled WGS sequence"/>
</dbReference>
<dbReference type="SUPFAM" id="SSF110997">
    <property type="entry name" value="Sporulation related repeat"/>
    <property type="match status" value="1"/>
</dbReference>
<dbReference type="InterPro" id="IPR012997">
    <property type="entry name" value="RplA"/>
</dbReference>
<evidence type="ECO:0000256" key="3">
    <source>
        <dbReference type="ARBA" id="ARBA00023316"/>
    </source>
</evidence>
<comment type="function">
    <text evidence="4">Lytic transglycosylase with a strong preference for naked glycan strands that lack stem peptides.</text>
</comment>
<dbReference type="InterPro" id="IPR034718">
    <property type="entry name" value="RlpA"/>
</dbReference>
<dbReference type="EC" id="4.2.2.-" evidence="4"/>
<reference evidence="7 8" key="1">
    <citation type="submission" date="2017-05" db="EMBL/GenBank/DDBJ databases">
        <authorList>
            <person name="Varghese N."/>
            <person name="Submissions S."/>
        </authorList>
    </citation>
    <scope>NUCLEOTIDE SEQUENCE [LARGE SCALE GENOMIC DNA]</scope>
    <source>
        <strain evidence="7 8">DSM 21194</strain>
    </source>
</reference>
<dbReference type="GO" id="GO:0008932">
    <property type="term" value="F:lytic endotransglycosylase activity"/>
    <property type="evidence" value="ECO:0007669"/>
    <property type="project" value="UniProtKB-UniRule"/>
</dbReference>
<evidence type="ECO:0000313" key="7">
    <source>
        <dbReference type="EMBL" id="SMO61860.1"/>
    </source>
</evidence>
<keyword evidence="4" id="KW-0472">Membrane</keyword>
<dbReference type="EMBL" id="FXTH01000007">
    <property type="protein sequence ID" value="SMO61860.1"/>
    <property type="molecule type" value="Genomic_DNA"/>
</dbReference>
<proteinExistence type="inferred from homology"/>
<keyword evidence="3 4" id="KW-0961">Cell wall biogenesis/degradation</keyword>
<dbReference type="GO" id="GO:0005886">
    <property type="term" value="C:plasma membrane"/>
    <property type="evidence" value="ECO:0007669"/>
    <property type="project" value="UniProtKB-SubCell"/>
</dbReference>
<dbReference type="CDD" id="cd22268">
    <property type="entry name" value="DPBB_RlpA-like"/>
    <property type="match status" value="1"/>
</dbReference>
<dbReference type="GO" id="GO:0000270">
    <property type="term" value="P:peptidoglycan metabolic process"/>
    <property type="evidence" value="ECO:0007669"/>
    <property type="project" value="UniProtKB-UniRule"/>
</dbReference>
<dbReference type="Pfam" id="PF03330">
    <property type="entry name" value="DPBB_1"/>
    <property type="match status" value="1"/>
</dbReference>
<evidence type="ECO:0000256" key="1">
    <source>
        <dbReference type="ARBA" id="ARBA00022729"/>
    </source>
</evidence>
<dbReference type="InterPro" id="IPR009009">
    <property type="entry name" value="RlpA-like_DPBB"/>
</dbReference>
<dbReference type="HAMAP" id="MF_02071">
    <property type="entry name" value="RlpA"/>
    <property type="match status" value="1"/>
</dbReference>
<dbReference type="GO" id="GO:0042834">
    <property type="term" value="F:peptidoglycan binding"/>
    <property type="evidence" value="ECO:0007669"/>
    <property type="project" value="InterPro"/>
</dbReference>
<dbReference type="AlphaFoldDB" id="A0A521CT92"/>
<dbReference type="PROSITE" id="PS51724">
    <property type="entry name" value="SPOR"/>
    <property type="match status" value="1"/>
</dbReference>
<name>A0A521CT92_9BACT</name>
<organism evidence="7 8">
    <name type="scientific">Fodinibius sediminis</name>
    <dbReference type="NCBI Taxonomy" id="1214077"/>
    <lineage>
        <taxon>Bacteria</taxon>
        <taxon>Pseudomonadati</taxon>
        <taxon>Balneolota</taxon>
        <taxon>Balneolia</taxon>
        <taxon>Balneolales</taxon>
        <taxon>Balneolaceae</taxon>
        <taxon>Fodinibius</taxon>
    </lineage>
</organism>
<dbReference type="Gene3D" id="3.30.70.1070">
    <property type="entry name" value="Sporulation related repeat"/>
    <property type="match status" value="1"/>
</dbReference>
<dbReference type="SUPFAM" id="SSF50685">
    <property type="entry name" value="Barwin-like endoglucanases"/>
    <property type="match status" value="1"/>
</dbReference>